<evidence type="ECO:0000313" key="1">
    <source>
        <dbReference type="EMBL" id="MCY9531426.1"/>
    </source>
</evidence>
<protein>
    <recommendedName>
        <fullName evidence="3">STAS/SEC14 domain-containing protein</fullName>
    </recommendedName>
</protein>
<gene>
    <name evidence="1" type="ORF">M5X04_19145</name>
</gene>
<dbReference type="Proteomes" id="UP001527090">
    <property type="component" value="Unassembled WGS sequence"/>
</dbReference>
<evidence type="ECO:0008006" key="3">
    <source>
        <dbReference type="Google" id="ProtNLM"/>
    </source>
</evidence>
<dbReference type="EMBL" id="JAMDLY010000014">
    <property type="protein sequence ID" value="MCY9531426.1"/>
    <property type="molecule type" value="Genomic_DNA"/>
</dbReference>
<evidence type="ECO:0000313" key="2">
    <source>
        <dbReference type="Proteomes" id="UP001527090"/>
    </source>
</evidence>
<dbReference type="RefSeq" id="WP_268632567.1">
    <property type="nucleotide sequence ID" value="NZ_JAMDLY010000014.1"/>
</dbReference>
<reference evidence="1 2" key="1">
    <citation type="submission" date="2022-05" db="EMBL/GenBank/DDBJ databases">
        <title>Genome Sequencing of Bee-Associated Microbes.</title>
        <authorList>
            <person name="Dunlap C."/>
        </authorList>
    </citation>
    <scope>NUCLEOTIDE SEQUENCE [LARGE SCALE GENOMIC DNA]</scope>
    <source>
        <strain evidence="1 2">NRRL NRS-750</strain>
    </source>
</reference>
<sequence>MKSPGGSMFPYYYKGGEIHCLKYGSHYSDTEKLFELMKQEEEFILHTNRRLKIWVDFYKTTITEQVLQQFIAHITNLHARIDKLSIVGLTRFNMWRLKRRIKKSGIRLNMSFYEDPEDAKTWLVSD</sequence>
<accession>A0ABT4EGE5</accession>
<name>A0ABT4EGE5_PAEAL</name>
<proteinExistence type="predicted"/>
<comment type="caution">
    <text evidence="1">The sequence shown here is derived from an EMBL/GenBank/DDBJ whole genome shotgun (WGS) entry which is preliminary data.</text>
</comment>
<keyword evidence="2" id="KW-1185">Reference proteome</keyword>
<organism evidence="1 2">
    <name type="scientific">Paenibacillus alvei</name>
    <name type="common">Bacillus alvei</name>
    <dbReference type="NCBI Taxonomy" id="44250"/>
    <lineage>
        <taxon>Bacteria</taxon>
        <taxon>Bacillati</taxon>
        <taxon>Bacillota</taxon>
        <taxon>Bacilli</taxon>
        <taxon>Bacillales</taxon>
        <taxon>Paenibacillaceae</taxon>
        <taxon>Paenibacillus</taxon>
    </lineage>
</organism>